<evidence type="ECO:0000313" key="1">
    <source>
        <dbReference type="EMBL" id="KAF5759500.1"/>
    </source>
</evidence>
<organism evidence="1 2">
    <name type="scientific">Helianthus annuus</name>
    <name type="common">Common sunflower</name>
    <dbReference type="NCBI Taxonomy" id="4232"/>
    <lineage>
        <taxon>Eukaryota</taxon>
        <taxon>Viridiplantae</taxon>
        <taxon>Streptophyta</taxon>
        <taxon>Embryophyta</taxon>
        <taxon>Tracheophyta</taxon>
        <taxon>Spermatophyta</taxon>
        <taxon>Magnoliopsida</taxon>
        <taxon>eudicotyledons</taxon>
        <taxon>Gunneridae</taxon>
        <taxon>Pentapetalae</taxon>
        <taxon>asterids</taxon>
        <taxon>campanulids</taxon>
        <taxon>Asterales</taxon>
        <taxon>Asteraceae</taxon>
        <taxon>Asteroideae</taxon>
        <taxon>Heliantheae alliance</taxon>
        <taxon>Heliantheae</taxon>
        <taxon>Helianthus</taxon>
    </lineage>
</organism>
<evidence type="ECO:0000313" key="2">
    <source>
        <dbReference type="Proteomes" id="UP000215914"/>
    </source>
</evidence>
<sequence>MIIYIHLFGEAVDDDLSDNFIVKTCQRCIPVTCNNEAGEFMEAGMCDWCELGSFLWLFLLSLGLVVFQSGSFQVSFGAVCFEPGSFPDKCVTWARGLVDEEDDQFLVHSFIAPVFSMGHHQVEFLTCEYRTHHLGMATISYLSLHMLFDFLYEFDLLSLLKPSSRPFYGSLLVS</sequence>
<reference evidence="1" key="2">
    <citation type="submission" date="2020-06" db="EMBL/GenBank/DDBJ databases">
        <title>Helianthus annuus Genome sequencing and assembly Release 2.</title>
        <authorList>
            <person name="Gouzy J."/>
            <person name="Langlade N."/>
            <person name="Munos S."/>
        </authorList>
    </citation>
    <scope>NUCLEOTIDE SEQUENCE</scope>
    <source>
        <tissue evidence="1">Leaves</tissue>
    </source>
</reference>
<dbReference type="Gramene" id="mRNA:HanXRQr2_Chr16g0742021">
    <property type="protein sequence ID" value="mRNA:HanXRQr2_Chr16g0742021"/>
    <property type="gene ID" value="HanXRQr2_Chr16g0742021"/>
</dbReference>
<reference evidence="1" key="1">
    <citation type="journal article" date="2017" name="Nature">
        <title>The sunflower genome provides insights into oil metabolism, flowering and Asterid evolution.</title>
        <authorList>
            <person name="Badouin H."/>
            <person name="Gouzy J."/>
            <person name="Grassa C.J."/>
            <person name="Murat F."/>
            <person name="Staton S.E."/>
            <person name="Cottret L."/>
            <person name="Lelandais-Briere C."/>
            <person name="Owens G.L."/>
            <person name="Carrere S."/>
            <person name="Mayjonade B."/>
            <person name="Legrand L."/>
            <person name="Gill N."/>
            <person name="Kane N.C."/>
            <person name="Bowers J.E."/>
            <person name="Hubner S."/>
            <person name="Bellec A."/>
            <person name="Berard A."/>
            <person name="Berges H."/>
            <person name="Blanchet N."/>
            <person name="Boniface M.C."/>
            <person name="Brunel D."/>
            <person name="Catrice O."/>
            <person name="Chaidir N."/>
            <person name="Claudel C."/>
            <person name="Donnadieu C."/>
            <person name="Faraut T."/>
            <person name="Fievet G."/>
            <person name="Helmstetter N."/>
            <person name="King M."/>
            <person name="Knapp S.J."/>
            <person name="Lai Z."/>
            <person name="Le Paslier M.C."/>
            <person name="Lippi Y."/>
            <person name="Lorenzon L."/>
            <person name="Mandel J.R."/>
            <person name="Marage G."/>
            <person name="Marchand G."/>
            <person name="Marquand E."/>
            <person name="Bret-Mestries E."/>
            <person name="Morien E."/>
            <person name="Nambeesan S."/>
            <person name="Nguyen T."/>
            <person name="Pegot-Espagnet P."/>
            <person name="Pouilly N."/>
            <person name="Raftis F."/>
            <person name="Sallet E."/>
            <person name="Schiex T."/>
            <person name="Thomas J."/>
            <person name="Vandecasteele C."/>
            <person name="Vares D."/>
            <person name="Vear F."/>
            <person name="Vautrin S."/>
            <person name="Crespi M."/>
            <person name="Mangin B."/>
            <person name="Burke J.M."/>
            <person name="Salse J."/>
            <person name="Munos S."/>
            <person name="Vincourt P."/>
            <person name="Rieseberg L.H."/>
            <person name="Langlade N.B."/>
        </authorList>
    </citation>
    <scope>NUCLEOTIDE SEQUENCE</scope>
    <source>
        <tissue evidence="1">Leaves</tissue>
    </source>
</reference>
<dbReference type="Proteomes" id="UP000215914">
    <property type="component" value="Unassembled WGS sequence"/>
</dbReference>
<accession>A0A9K3DQZ4</accession>
<dbReference type="AlphaFoldDB" id="A0A9K3DQZ4"/>
<dbReference type="EMBL" id="MNCJ02000331">
    <property type="protein sequence ID" value="KAF5759500.1"/>
    <property type="molecule type" value="Genomic_DNA"/>
</dbReference>
<keyword evidence="2" id="KW-1185">Reference proteome</keyword>
<proteinExistence type="predicted"/>
<name>A0A9K3DQZ4_HELAN</name>
<protein>
    <submittedName>
        <fullName evidence="1">Uncharacterized protein</fullName>
    </submittedName>
</protein>
<gene>
    <name evidence="1" type="ORF">HanXRQr2_Chr16g0742021</name>
</gene>
<comment type="caution">
    <text evidence="1">The sequence shown here is derived from an EMBL/GenBank/DDBJ whole genome shotgun (WGS) entry which is preliminary data.</text>
</comment>